<evidence type="ECO:0000313" key="2">
    <source>
        <dbReference type="Proteomes" id="UP001497522"/>
    </source>
</evidence>
<organism evidence="1 2">
    <name type="scientific">Sphagnum jensenii</name>
    <dbReference type="NCBI Taxonomy" id="128206"/>
    <lineage>
        <taxon>Eukaryota</taxon>
        <taxon>Viridiplantae</taxon>
        <taxon>Streptophyta</taxon>
        <taxon>Embryophyta</taxon>
        <taxon>Bryophyta</taxon>
        <taxon>Sphagnophytina</taxon>
        <taxon>Sphagnopsida</taxon>
        <taxon>Sphagnales</taxon>
        <taxon>Sphagnaceae</taxon>
        <taxon>Sphagnum</taxon>
    </lineage>
</organism>
<dbReference type="EMBL" id="OZ023710">
    <property type="protein sequence ID" value="CAK9882820.1"/>
    <property type="molecule type" value="Genomic_DNA"/>
</dbReference>
<reference evidence="1" key="1">
    <citation type="submission" date="2024-03" db="EMBL/GenBank/DDBJ databases">
        <authorList>
            <consortium name="ELIXIR-Norway"/>
            <consortium name="Elixir Norway"/>
        </authorList>
    </citation>
    <scope>NUCLEOTIDE SEQUENCE</scope>
</reference>
<dbReference type="Proteomes" id="UP001497522">
    <property type="component" value="Chromosome 9"/>
</dbReference>
<accession>A0ABP1C1S9</accession>
<proteinExistence type="predicted"/>
<gene>
    <name evidence="1" type="ORF">CSSPJE1EN2_LOCUS24071</name>
</gene>
<name>A0ABP1C1S9_9BRYO</name>
<sequence>MRPGNVQSGIIDLGSCLSVTNPVIARPPGAVMGGAVPGLSGVCIGGQKMVFSNARIDVSLCTQQKVVSSKELQFAVGNLPAMQAIDCNVILGLNVFSKTRLLLSMFLRNAFLQIIS</sequence>
<keyword evidence="2" id="KW-1185">Reference proteome</keyword>
<evidence type="ECO:0000313" key="1">
    <source>
        <dbReference type="EMBL" id="CAK9882820.1"/>
    </source>
</evidence>
<protein>
    <submittedName>
        <fullName evidence="1">Uncharacterized protein</fullName>
    </submittedName>
</protein>